<evidence type="ECO:0000259" key="1">
    <source>
        <dbReference type="Pfam" id="PF13537"/>
    </source>
</evidence>
<evidence type="ECO:0000313" key="2">
    <source>
        <dbReference type="EMBL" id="SVC05871.1"/>
    </source>
</evidence>
<dbReference type="EMBL" id="UINC01071165">
    <property type="protein sequence ID" value="SVC05871.1"/>
    <property type="molecule type" value="Genomic_DNA"/>
</dbReference>
<dbReference type="Gene3D" id="3.60.20.10">
    <property type="entry name" value="Glutamine Phosphoribosylpyrophosphate, subunit 1, domain 1"/>
    <property type="match status" value="1"/>
</dbReference>
<sequence length="168" mass="18390">MPAVCGFVQLNPDAPSVSDALARMGDDNESGLWESESRFVNETQDVGVHSWQFGTASPVAEAGGLSLALDGYVGNRTQLASEVGVDDPSFSDARLLLELWHQNRVSRLEHVEGDYNFVVTDGDGVHVVSSRLGARHLYWYWGESYVAFATRMSAIARLPGFAPQVDRM</sequence>
<organism evidence="2">
    <name type="scientific">marine metagenome</name>
    <dbReference type="NCBI Taxonomy" id="408172"/>
    <lineage>
        <taxon>unclassified sequences</taxon>
        <taxon>metagenomes</taxon>
        <taxon>ecological metagenomes</taxon>
    </lineage>
</organism>
<reference evidence="2" key="1">
    <citation type="submission" date="2018-05" db="EMBL/GenBank/DDBJ databases">
        <authorList>
            <person name="Lanie J.A."/>
            <person name="Ng W.-L."/>
            <person name="Kazmierczak K.M."/>
            <person name="Andrzejewski T.M."/>
            <person name="Davidsen T.M."/>
            <person name="Wayne K.J."/>
            <person name="Tettelin H."/>
            <person name="Glass J.I."/>
            <person name="Rusch D."/>
            <person name="Podicherti R."/>
            <person name="Tsui H.-C.T."/>
            <person name="Winkler M.E."/>
        </authorList>
    </citation>
    <scope>NUCLEOTIDE SEQUENCE</scope>
</reference>
<gene>
    <name evidence="2" type="ORF">METZ01_LOCUS258725</name>
</gene>
<feature type="non-terminal residue" evidence="2">
    <location>
        <position position="168"/>
    </location>
</feature>
<protein>
    <recommendedName>
        <fullName evidence="1">Glutamine amidotransferase type-2 domain-containing protein</fullName>
    </recommendedName>
</protein>
<dbReference type="InterPro" id="IPR029055">
    <property type="entry name" value="Ntn_hydrolases_N"/>
</dbReference>
<dbReference type="Pfam" id="PF13537">
    <property type="entry name" value="GATase_7"/>
    <property type="match status" value="1"/>
</dbReference>
<dbReference type="AlphaFoldDB" id="A0A382J4V3"/>
<dbReference type="InterPro" id="IPR017932">
    <property type="entry name" value="GATase_2_dom"/>
</dbReference>
<feature type="domain" description="Glutamine amidotransferase type-2" evidence="1">
    <location>
        <begin position="58"/>
        <end position="156"/>
    </location>
</feature>
<dbReference type="SUPFAM" id="SSF56235">
    <property type="entry name" value="N-terminal nucleophile aminohydrolases (Ntn hydrolases)"/>
    <property type="match status" value="1"/>
</dbReference>
<name>A0A382J4V3_9ZZZZ</name>
<proteinExistence type="predicted"/>
<accession>A0A382J4V3</accession>